<dbReference type="EMBL" id="JABFUD020000022">
    <property type="protein sequence ID" value="KAI5062782.1"/>
    <property type="molecule type" value="Genomic_DNA"/>
</dbReference>
<keyword evidence="2" id="KW-1185">Reference proteome</keyword>
<gene>
    <name evidence="1" type="ORF">GOP47_0023321</name>
</gene>
<evidence type="ECO:0000313" key="2">
    <source>
        <dbReference type="Proteomes" id="UP000886520"/>
    </source>
</evidence>
<dbReference type="AlphaFoldDB" id="A0A9D4Z6U8"/>
<accession>A0A9D4Z6U8</accession>
<sequence length="103" mass="11625">MPFPADLKASKSSPLLKLLLPCPVSCRDPKCSLRFSKPERGRAHRDWTTEIRYPRSPSIEPRSVLDLLPPPSSNLSFELRHNWPVRSLPSRSSESDRAHGSPP</sequence>
<dbReference type="Proteomes" id="UP000886520">
    <property type="component" value="Chromosome 22"/>
</dbReference>
<organism evidence="1 2">
    <name type="scientific">Adiantum capillus-veneris</name>
    <name type="common">Maidenhair fern</name>
    <dbReference type="NCBI Taxonomy" id="13818"/>
    <lineage>
        <taxon>Eukaryota</taxon>
        <taxon>Viridiplantae</taxon>
        <taxon>Streptophyta</taxon>
        <taxon>Embryophyta</taxon>
        <taxon>Tracheophyta</taxon>
        <taxon>Polypodiopsida</taxon>
        <taxon>Polypodiidae</taxon>
        <taxon>Polypodiales</taxon>
        <taxon>Pteridineae</taxon>
        <taxon>Pteridaceae</taxon>
        <taxon>Vittarioideae</taxon>
        <taxon>Adiantum</taxon>
    </lineage>
</organism>
<reference evidence="1" key="1">
    <citation type="submission" date="2021-01" db="EMBL/GenBank/DDBJ databases">
        <title>Adiantum capillus-veneris genome.</title>
        <authorList>
            <person name="Fang Y."/>
            <person name="Liao Q."/>
        </authorList>
    </citation>
    <scope>NUCLEOTIDE SEQUENCE</scope>
    <source>
        <strain evidence="1">H3</strain>
        <tissue evidence="1">Leaf</tissue>
    </source>
</reference>
<evidence type="ECO:0000313" key="1">
    <source>
        <dbReference type="EMBL" id="KAI5062782.1"/>
    </source>
</evidence>
<protein>
    <submittedName>
        <fullName evidence="1">Uncharacterized protein</fullName>
    </submittedName>
</protein>
<comment type="caution">
    <text evidence="1">The sequence shown here is derived from an EMBL/GenBank/DDBJ whole genome shotgun (WGS) entry which is preliminary data.</text>
</comment>
<proteinExistence type="predicted"/>
<name>A0A9D4Z6U8_ADICA</name>